<keyword evidence="3 11" id="KW-1003">Cell membrane</keyword>
<evidence type="ECO:0000256" key="9">
    <source>
        <dbReference type="ARBA" id="ARBA00060774"/>
    </source>
</evidence>
<dbReference type="PRINTS" id="PR00702">
    <property type="entry name" value="ACRIFLAVINRP"/>
</dbReference>
<dbReference type="KEGG" id="asem:NNL22_04705"/>
<proteinExistence type="inferred from homology"/>
<keyword evidence="8 11" id="KW-0472">Membrane</keyword>
<dbReference type="InterPro" id="IPR022813">
    <property type="entry name" value="SecD/SecF_arch_bac"/>
</dbReference>
<dbReference type="Pfam" id="PF13721">
    <property type="entry name" value="SecD-TM1"/>
    <property type="match status" value="1"/>
</dbReference>
<keyword evidence="5 11" id="KW-0653">Protein transport</keyword>
<keyword evidence="4 11" id="KW-0812">Transmembrane</keyword>
<evidence type="ECO:0000259" key="14">
    <source>
        <dbReference type="Pfam" id="PF21760"/>
    </source>
</evidence>
<evidence type="ECO:0000256" key="5">
    <source>
        <dbReference type="ARBA" id="ARBA00022927"/>
    </source>
</evidence>
<dbReference type="InterPro" id="IPR001036">
    <property type="entry name" value="Acrflvin-R"/>
</dbReference>
<dbReference type="FunFam" id="3.30.70.3400:FF:000003">
    <property type="entry name" value="Preprotein translocase subunit SecD"/>
    <property type="match status" value="1"/>
</dbReference>
<dbReference type="HAMAP" id="MF_01463_B">
    <property type="entry name" value="SecD_B"/>
    <property type="match status" value="1"/>
</dbReference>
<dbReference type="Pfam" id="PF22599">
    <property type="entry name" value="SecDF_P1_head"/>
    <property type="match status" value="1"/>
</dbReference>
<dbReference type="Gene3D" id="3.30.1360.200">
    <property type="match status" value="1"/>
</dbReference>
<dbReference type="AlphaFoldDB" id="A0A9E8HKM5"/>
<feature type="transmembrane region" description="Helical" evidence="11">
    <location>
        <begin position="584"/>
        <end position="607"/>
    </location>
</feature>
<feature type="domain" description="Protein export membrane protein SecD/SecF C-terminal" evidence="12">
    <location>
        <begin position="439"/>
        <end position="605"/>
    </location>
</feature>
<protein>
    <recommendedName>
        <fullName evidence="10 11">Protein translocase subunit SecD</fullName>
    </recommendedName>
</protein>
<feature type="domain" description="SecDF P1 head subdomain" evidence="15">
    <location>
        <begin position="306"/>
        <end position="434"/>
    </location>
</feature>
<evidence type="ECO:0000259" key="15">
    <source>
        <dbReference type="Pfam" id="PF22599"/>
    </source>
</evidence>
<dbReference type="Proteomes" id="UP001164472">
    <property type="component" value="Chromosome"/>
</dbReference>
<accession>A0A9E8HKM5</accession>
<keyword evidence="17" id="KW-1185">Reference proteome</keyword>
<organism evidence="16 17">
    <name type="scientific">Alkalimarinus sediminis</name>
    <dbReference type="NCBI Taxonomy" id="1632866"/>
    <lineage>
        <taxon>Bacteria</taxon>
        <taxon>Pseudomonadati</taxon>
        <taxon>Pseudomonadota</taxon>
        <taxon>Gammaproteobacteria</taxon>
        <taxon>Alteromonadales</taxon>
        <taxon>Alteromonadaceae</taxon>
        <taxon>Alkalimarinus</taxon>
    </lineage>
</organism>
<dbReference type="GO" id="GO:0043952">
    <property type="term" value="P:protein transport by the Sec complex"/>
    <property type="evidence" value="ECO:0007669"/>
    <property type="project" value="UniProtKB-UniRule"/>
</dbReference>
<dbReference type="Pfam" id="PF07549">
    <property type="entry name" value="Sec_GG"/>
    <property type="match status" value="1"/>
</dbReference>
<feature type="domain" description="Protein translocase subunit SecDF P1" evidence="14">
    <location>
        <begin position="231"/>
        <end position="288"/>
    </location>
</feature>
<sequence>MLNRYPLWKNILILVAISLGVIYALPNLYPDDYALQISGSRSTTIIDEQLVKRAERALDKAGIAYRDAEVADKNAMLRFDSGDDQLAAKPVIQAALGDDYIAALNLAPTTPDWLTSMGAGPMKLGLDLRGGVHFLLEVDMAKALTQRLDVYASEIKTKLREEKIRYRGVSVEDDLSLLLKFSKEEEREKASSLVRGEYLEFERRDREEGNYFYLQLLLSEAKIKEIEDYAVKQNLTTLRNRVNELGVAEPLVQRQGRNRIVVELPGVQDTVAAKRILGATANLEFRLEAKPDAGRATSDEFSFRSNPNRTALLEKDIIVTGNSVSNASANFDENGTPQVNITLDSTGGSMMGRVTRNSIKRRMAVLFIEQKGKTIKRMVDGEEVIERKNKEVRSIISLATIQSAFGASFRITGLDSVAESSELALLLRAGSLAAPMYFVEERTVGPSLGQQNIDAGLLSVQLGFGLVLLFMLVYYRVFGLVANIALTVNLVLLLAFMSVLSATLTLPGIAGIVLTVGMAVDANVLIFARIREELANGLPAQSAIHAGYSRAFVTIFDANITTLLVALILFAVGTGPVKGFAVTLSIGILTSMFTAIVVTRAIVNLIYGSRNVKKLSI</sequence>
<comment type="caution">
    <text evidence="11">Lacks conserved residue(s) required for the propagation of feature annotation.</text>
</comment>
<feature type="transmembrane region" description="Helical" evidence="11">
    <location>
        <begin position="480"/>
        <end position="502"/>
    </location>
</feature>
<dbReference type="InterPro" id="IPR055344">
    <property type="entry name" value="SecD_SecF_C_bact"/>
</dbReference>
<dbReference type="NCBIfam" id="TIGR01129">
    <property type="entry name" value="secD"/>
    <property type="match status" value="1"/>
</dbReference>
<name>A0A9E8HKM5_9ALTE</name>
<reference evidence="16" key="1">
    <citation type="submission" date="2022-07" db="EMBL/GenBank/DDBJ databases">
        <title>Alkalimarinus sp. nov., isolated from gut of a Alitta virens.</title>
        <authorList>
            <person name="Yang A.I."/>
            <person name="Shin N.-R."/>
        </authorList>
    </citation>
    <scope>NUCLEOTIDE SEQUENCE</scope>
    <source>
        <strain evidence="16">FA028</strain>
    </source>
</reference>
<dbReference type="PANTHER" id="PTHR30081:SF1">
    <property type="entry name" value="PROTEIN TRANSLOCASE SUBUNIT SECD"/>
    <property type="match status" value="1"/>
</dbReference>
<feature type="transmembrane region" description="Helical" evidence="11">
    <location>
        <begin position="508"/>
        <end position="530"/>
    </location>
</feature>
<evidence type="ECO:0000256" key="2">
    <source>
        <dbReference type="ARBA" id="ARBA00022448"/>
    </source>
</evidence>
<dbReference type="FunFam" id="1.20.1640.10:FF:000004">
    <property type="entry name" value="Protein translocase subunit SecD"/>
    <property type="match status" value="1"/>
</dbReference>
<dbReference type="EMBL" id="CP101527">
    <property type="protein sequence ID" value="UZW75887.1"/>
    <property type="molecule type" value="Genomic_DNA"/>
</dbReference>
<comment type="subcellular location">
    <subcellularLocation>
        <location evidence="1 11">Cell membrane</location>
        <topology evidence="1 11">Multi-pass membrane protein</topology>
    </subcellularLocation>
</comment>
<evidence type="ECO:0000256" key="7">
    <source>
        <dbReference type="ARBA" id="ARBA00023010"/>
    </source>
</evidence>
<evidence type="ECO:0000256" key="11">
    <source>
        <dbReference type="HAMAP-Rule" id="MF_01463"/>
    </source>
</evidence>
<dbReference type="RefSeq" id="WP_251811636.1">
    <property type="nucleotide sequence ID" value="NZ_CP101527.1"/>
</dbReference>
<dbReference type="Pfam" id="PF21760">
    <property type="entry name" value="SecD_1st"/>
    <property type="match status" value="1"/>
</dbReference>
<evidence type="ECO:0000256" key="4">
    <source>
        <dbReference type="ARBA" id="ARBA00022692"/>
    </source>
</evidence>
<evidence type="ECO:0000256" key="8">
    <source>
        <dbReference type="ARBA" id="ARBA00023136"/>
    </source>
</evidence>
<dbReference type="Pfam" id="PF02355">
    <property type="entry name" value="SecD_SecF_C"/>
    <property type="match status" value="1"/>
</dbReference>
<gene>
    <name evidence="11 16" type="primary">secD</name>
    <name evidence="16" type="ORF">NNL22_04705</name>
</gene>
<evidence type="ECO:0000313" key="16">
    <source>
        <dbReference type="EMBL" id="UZW75887.1"/>
    </source>
</evidence>
<dbReference type="InterPro" id="IPR048634">
    <property type="entry name" value="SecD_SecF_C"/>
</dbReference>
<feature type="transmembrane region" description="Helical" evidence="11">
    <location>
        <begin position="551"/>
        <end position="572"/>
    </location>
</feature>
<evidence type="ECO:0000256" key="1">
    <source>
        <dbReference type="ARBA" id="ARBA00004651"/>
    </source>
</evidence>
<dbReference type="GO" id="GO:0006605">
    <property type="term" value="P:protein targeting"/>
    <property type="evidence" value="ECO:0007669"/>
    <property type="project" value="UniProtKB-UniRule"/>
</dbReference>
<dbReference type="GO" id="GO:0015450">
    <property type="term" value="F:protein-transporting ATPase activity"/>
    <property type="evidence" value="ECO:0007669"/>
    <property type="project" value="InterPro"/>
</dbReference>
<evidence type="ECO:0000259" key="12">
    <source>
        <dbReference type="Pfam" id="PF02355"/>
    </source>
</evidence>
<dbReference type="Gene3D" id="3.30.70.3400">
    <property type="match status" value="2"/>
</dbReference>
<comment type="function">
    <text evidence="11">Part of the Sec protein translocase complex. Interacts with the SecYEG preprotein conducting channel. SecDF uses the proton motive force (PMF) to complete protein translocation after the ATP-dependent function of SecA.</text>
</comment>
<keyword evidence="2 11" id="KW-0813">Transport</keyword>
<dbReference type="GO" id="GO:0005886">
    <property type="term" value="C:plasma membrane"/>
    <property type="evidence" value="ECO:0007669"/>
    <property type="project" value="UniProtKB-SubCell"/>
</dbReference>
<evidence type="ECO:0000259" key="13">
    <source>
        <dbReference type="Pfam" id="PF13721"/>
    </source>
</evidence>
<feature type="domain" description="SecD export protein N-terminal TM" evidence="13">
    <location>
        <begin position="2"/>
        <end position="104"/>
    </location>
</feature>
<feature type="transmembrane region" description="Helical" evidence="11">
    <location>
        <begin position="455"/>
        <end position="475"/>
    </location>
</feature>
<dbReference type="InterPro" id="IPR054384">
    <property type="entry name" value="SecDF_P1_head"/>
</dbReference>
<dbReference type="InterPro" id="IPR022646">
    <property type="entry name" value="SecD/SecF_CS"/>
</dbReference>
<comment type="similarity">
    <text evidence="9 11">Belongs to the SecD/SecF family. SecD subfamily.</text>
</comment>
<comment type="subunit">
    <text evidence="11">Forms a complex with SecF. Part of the essential Sec protein translocation apparatus which comprises SecA, SecYEG and auxiliary proteins SecDF-YajC and YidC.</text>
</comment>
<dbReference type="FunFam" id="3.30.1360.200:FF:000001">
    <property type="entry name" value="Protein translocase subunit SecD"/>
    <property type="match status" value="1"/>
</dbReference>
<keyword evidence="6 11" id="KW-1133">Transmembrane helix</keyword>
<keyword evidence="7 11" id="KW-0811">Translocation</keyword>
<dbReference type="SUPFAM" id="SSF82866">
    <property type="entry name" value="Multidrug efflux transporter AcrB transmembrane domain"/>
    <property type="match status" value="1"/>
</dbReference>
<evidence type="ECO:0000256" key="6">
    <source>
        <dbReference type="ARBA" id="ARBA00022989"/>
    </source>
</evidence>
<dbReference type="NCBIfam" id="TIGR00916">
    <property type="entry name" value="2A0604s01"/>
    <property type="match status" value="1"/>
</dbReference>
<dbReference type="InterPro" id="IPR048631">
    <property type="entry name" value="SecD_1st"/>
</dbReference>
<dbReference type="InterPro" id="IPR005791">
    <property type="entry name" value="SecD"/>
</dbReference>
<dbReference type="InterPro" id="IPR027398">
    <property type="entry name" value="SecD-TM"/>
</dbReference>
<evidence type="ECO:0000256" key="3">
    <source>
        <dbReference type="ARBA" id="ARBA00022475"/>
    </source>
</evidence>
<dbReference type="PANTHER" id="PTHR30081">
    <property type="entry name" value="PROTEIN-EXPORT MEMBRANE PROTEIN SEC"/>
    <property type="match status" value="1"/>
</dbReference>
<dbReference type="Gene3D" id="1.20.1640.10">
    <property type="entry name" value="Multidrug efflux transporter AcrB transmembrane domain"/>
    <property type="match status" value="1"/>
</dbReference>
<evidence type="ECO:0000256" key="10">
    <source>
        <dbReference type="ARBA" id="ARBA00068220"/>
    </source>
</evidence>
<evidence type="ECO:0000313" key="17">
    <source>
        <dbReference type="Proteomes" id="UP001164472"/>
    </source>
</evidence>
<dbReference type="GO" id="GO:0065002">
    <property type="term" value="P:intracellular protein transmembrane transport"/>
    <property type="evidence" value="ECO:0007669"/>
    <property type="project" value="UniProtKB-UniRule"/>
</dbReference>